<comment type="caution">
    <text evidence="2">The sequence shown here is derived from an EMBL/GenBank/DDBJ whole genome shotgun (WGS) entry which is preliminary data.</text>
</comment>
<dbReference type="AlphaFoldDB" id="A0A2S7FF93"/>
<gene>
    <name evidence="2" type="ORF">AWN73_07080</name>
</gene>
<dbReference type="EMBL" id="LRDH01000002">
    <property type="protein sequence ID" value="PPV17759.1"/>
    <property type="molecule type" value="Genomic_DNA"/>
</dbReference>
<dbReference type="InterPro" id="IPR056666">
    <property type="entry name" value="DrmE_C"/>
</dbReference>
<name>A0A2S7FF93_CLOBU</name>
<accession>A0A2S7FF93</accession>
<evidence type="ECO:0000313" key="3">
    <source>
        <dbReference type="Proteomes" id="UP000238081"/>
    </source>
</evidence>
<sequence length="839" mass="98924">MNVIQKISKSNEKKHFFISIEKKLTFILAIIYFSINEYIKNACNEDNNILNDIKKGDKLVLKAKEILVFDSIESFNGKEYIVGIGKNDCKCMIPIENIHDLTKYSGSANRINKYKNNNVTKEFISDLGNIEKQQFIGDIINSTIIVVESKEELYSIMNELSIEYNGVSYNISEMFPYVYYSSEDKFSYFKGNLIKQTSIIKFTVNSSVALDIIRNDENIRNILFIGSNSYKNALETEIRQMDMYDNIDKILLVDTWESNFDFTLIDDEFRIYALTKNVILDNINLYKNDMEFYYESELQRNNYNLMLNLLNKEINIFEVDDGGKINNQINDIIINLKSLFDFSQDNIYILDFLKMSYSLCNKLERTIVPLKESKENTYSIYENIESMKKNMELFSHTRTEYIIMNEILNKFKEIIEAFNSQNPKNEFLKQNYNNKKNYLLGIKNKSEFNAVQIYFGKYPSCRFATRMINKKNKIYNENNVIIPSYIDPLELNLILGNNISKLNILVYEREKNRINFLIKQNYRMMEYINKNNMLVAYFDKVDNEYFGINTQYIVRQELDNKLDSEELIRIEKNVDNLIEENLLKICLNKTEYHLAEHGNNTSVRKFIMFEDGNYSFLTNYYKANVLEKNDIVLKESSDIKINDNIVYTLNKINGEEDIIKIILKKLLKVKVFKDKYEQYFLLNRLWKDELINYIEKYDLSEEDICNEFRVHGKLVNKVTINNWLYGNIIGPKDSEDIRIVSRIVNSDNLNQKIEEVVTACLYERKIQIKVRKALAQIIISSLASTEVSTDNEENEIRSLIRSMIDDIKKYAYIGRVISIKDITENMNVQYVNRVIEREG</sequence>
<proteinExistence type="predicted"/>
<dbReference type="Pfam" id="PF24957">
    <property type="entry name" value="DrmE_C"/>
    <property type="match status" value="1"/>
</dbReference>
<feature type="domain" description="DISARM protein DrmE C-terminal" evidence="1">
    <location>
        <begin position="607"/>
        <end position="778"/>
    </location>
</feature>
<organism evidence="2 3">
    <name type="scientific">Clostridium butyricum</name>
    <dbReference type="NCBI Taxonomy" id="1492"/>
    <lineage>
        <taxon>Bacteria</taxon>
        <taxon>Bacillati</taxon>
        <taxon>Bacillota</taxon>
        <taxon>Clostridia</taxon>
        <taxon>Eubacteriales</taxon>
        <taxon>Clostridiaceae</taxon>
        <taxon>Clostridium</taxon>
    </lineage>
</organism>
<reference evidence="2 3" key="1">
    <citation type="submission" date="2016-01" db="EMBL/GenBank/DDBJ databases">
        <title>Characterization of the Clostridium difficile lineages that are prevalent in Hong Kong and China.</title>
        <authorList>
            <person name="Kwok J.S.-L."/>
            <person name="Lam W.-Y."/>
            <person name="Ip M."/>
            <person name="Chan T.-F."/>
            <person name="Hawkey P.M."/>
            <person name="Tsui S.K.-W."/>
        </authorList>
    </citation>
    <scope>NUCLEOTIDE SEQUENCE [LARGE SCALE GENOMIC DNA]</scope>
    <source>
        <strain evidence="2 3">300064</strain>
    </source>
</reference>
<dbReference type="Proteomes" id="UP000238081">
    <property type="component" value="Unassembled WGS sequence"/>
</dbReference>
<protein>
    <recommendedName>
        <fullName evidence="1">DISARM protein DrmE C-terminal domain-containing protein</fullName>
    </recommendedName>
</protein>
<dbReference type="InterPro" id="IPR049794">
    <property type="entry name" value="DrmE"/>
</dbReference>
<dbReference type="NCBIfam" id="NF038316">
    <property type="entry name" value="DrmE_fam"/>
    <property type="match status" value="1"/>
</dbReference>
<evidence type="ECO:0000259" key="1">
    <source>
        <dbReference type="Pfam" id="PF24957"/>
    </source>
</evidence>
<evidence type="ECO:0000313" key="2">
    <source>
        <dbReference type="EMBL" id="PPV17759.1"/>
    </source>
</evidence>